<dbReference type="KEGG" id="apuu:APUU_20088S"/>
<keyword evidence="2" id="KW-1185">Reference proteome</keyword>
<dbReference type="AlphaFoldDB" id="A0A7R7XEE4"/>
<dbReference type="EMBL" id="AP024444">
    <property type="protein sequence ID" value="BCS19656.1"/>
    <property type="molecule type" value="Genomic_DNA"/>
</dbReference>
<dbReference type="OrthoDB" id="4402051at2759"/>
<evidence type="ECO:0000313" key="2">
    <source>
        <dbReference type="Proteomes" id="UP000654913"/>
    </source>
</evidence>
<accession>A0A7R7XEE4</accession>
<sequence>MTLKDRTCLSMFKSLVIRRRKPAQTLLQGLLPEMVEVVALFLEPADMCALRMTCRSLYNKTYIVFWRTSLRNIQTDLSHASPKKLEVLSNDPQLRRYVHHLTFKGFDEDSYILGEGLEWNRHPSGHLINLQDQPAVKLLRPILCRLVNCKSFECWSYSTPDHPDLEPIARTTDAVQVFLDIVSETRLPVASFSVNFRPYGSTGNNYLDPRRLHPGYFTKAGFVDVWAQLEKLILDFNSDFEIILNWATDLIRLAPNVKKLDMRLDEPDNAFILIQRLATDSFVWPRLQELRLDYISSKIACLTAVLHKCQQTLRVLCIGDLIIDASVADLRLLFQILSRQFPYLGKVNFGAWWSRGTGMPSALVVHYPGFLDNLNMDETEKARVRVVYRGMKGRRRARVVAYSGPQVRVVLDTLAISVELA</sequence>
<reference evidence="1" key="1">
    <citation type="submission" date="2021-01" db="EMBL/GenBank/DDBJ databases">
        <authorList>
            <consortium name="Aspergillus puulaauensis MK2 genome sequencing consortium"/>
            <person name="Kazuki M."/>
            <person name="Futagami T."/>
        </authorList>
    </citation>
    <scope>NUCLEOTIDE SEQUENCE</scope>
    <source>
        <strain evidence="1">MK2</strain>
    </source>
</reference>
<evidence type="ECO:0008006" key="3">
    <source>
        <dbReference type="Google" id="ProtNLM"/>
    </source>
</evidence>
<protein>
    <recommendedName>
        <fullName evidence="3">F-box domain-containing protein</fullName>
    </recommendedName>
</protein>
<dbReference type="RefSeq" id="XP_041551850.1">
    <property type="nucleotide sequence ID" value="XM_041698690.1"/>
</dbReference>
<dbReference type="GeneID" id="64969661"/>
<organism evidence="1 2">
    <name type="scientific">Aspergillus puulaauensis</name>
    <dbReference type="NCBI Taxonomy" id="1220207"/>
    <lineage>
        <taxon>Eukaryota</taxon>
        <taxon>Fungi</taxon>
        <taxon>Dikarya</taxon>
        <taxon>Ascomycota</taxon>
        <taxon>Pezizomycotina</taxon>
        <taxon>Eurotiomycetes</taxon>
        <taxon>Eurotiomycetidae</taxon>
        <taxon>Eurotiales</taxon>
        <taxon>Aspergillaceae</taxon>
        <taxon>Aspergillus</taxon>
    </lineage>
</organism>
<gene>
    <name evidence="1" type="ORF">APUU_20088S</name>
</gene>
<evidence type="ECO:0000313" key="1">
    <source>
        <dbReference type="EMBL" id="BCS19656.1"/>
    </source>
</evidence>
<reference evidence="1" key="2">
    <citation type="submission" date="2021-02" db="EMBL/GenBank/DDBJ databases">
        <title>Aspergillus puulaauensis MK2 genome sequence.</title>
        <authorList>
            <person name="Futagami T."/>
            <person name="Mori K."/>
            <person name="Kadooka C."/>
            <person name="Tanaka T."/>
        </authorList>
    </citation>
    <scope>NUCLEOTIDE SEQUENCE</scope>
    <source>
        <strain evidence="1">MK2</strain>
    </source>
</reference>
<proteinExistence type="predicted"/>
<name>A0A7R7XEE4_9EURO</name>
<dbReference type="Proteomes" id="UP000654913">
    <property type="component" value="Chromosome 2"/>
</dbReference>